<feature type="transmembrane region" description="Helical" evidence="5">
    <location>
        <begin position="915"/>
        <end position="940"/>
    </location>
</feature>
<dbReference type="InterPro" id="IPR013525">
    <property type="entry name" value="ABC2_TM"/>
</dbReference>
<dbReference type="NCBIfam" id="TIGR03062">
    <property type="entry name" value="pip_yhgE_Cterm"/>
    <property type="match status" value="1"/>
</dbReference>
<evidence type="ECO:0000256" key="5">
    <source>
        <dbReference type="SAM" id="Phobius"/>
    </source>
</evidence>
<evidence type="ECO:0000259" key="6">
    <source>
        <dbReference type="Pfam" id="PF12698"/>
    </source>
</evidence>
<evidence type="ECO:0000256" key="4">
    <source>
        <dbReference type="ARBA" id="ARBA00023136"/>
    </source>
</evidence>
<gene>
    <name evidence="7" type="ORF">BSK47_03200</name>
</gene>
<dbReference type="Proteomes" id="UP000187323">
    <property type="component" value="Unassembled WGS sequence"/>
</dbReference>
<evidence type="ECO:0000313" key="7">
    <source>
        <dbReference type="EMBL" id="OME23481.1"/>
    </source>
</evidence>
<dbReference type="RefSeq" id="WP_076133468.1">
    <property type="nucleotide sequence ID" value="NZ_MPTO01000003.1"/>
</dbReference>
<dbReference type="AlphaFoldDB" id="A0AB36JJK6"/>
<feature type="transmembrane region" description="Helical" evidence="5">
    <location>
        <begin position="761"/>
        <end position="781"/>
    </location>
</feature>
<keyword evidence="4 5" id="KW-0472">Membrane</keyword>
<reference evidence="7 8" key="1">
    <citation type="submission" date="2016-10" db="EMBL/GenBank/DDBJ databases">
        <title>Paenibacillus species isolates.</title>
        <authorList>
            <person name="Beno S.M."/>
        </authorList>
    </citation>
    <scope>NUCLEOTIDE SEQUENCE [LARGE SCALE GENOMIC DNA]</scope>
    <source>
        <strain evidence="7 8">FSL H7-0918</strain>
    </source>
</reference>
<dbReference type="InterPro" id="IPR017501">
    <property type="entry name" value="Phage_infect_YhgE_C"/>
</dbReference>
<dbReference type="PANTHER" id="PTHR43077">
    <property type="entry name" value="TRANSPORT PERMEASE YVFS-RELATED"/>
    <property type="match status" value="1"/>
</dbReference>
<keyword evidence="3 5" id="KW-1133">Transmembrane helix</keyword>
<dbReference type="Pfam" id="PF12698">
    <property type="entry name" value="ABC2_membrane_3"/>
    <property type="match status" value="2"/>
</dbReference>
<accession>A0AB36JJK6</accession>
<sequence length="957" mass="101261">MQMIKHEWKNFFSNKILLVSIVVMLFIPIMYGGIFLSSVWDPYSRTEDLPVAIVNLDNPAEYGGQTLALGDKLVAELKDNHDLQWHFVTQEDADNGLENGDYYMVITVPEDFSHRASTVLDESPKEMNLIYKTNPGRSFFAEAVSKQGATNIRSSVATSLTQEYAKAIFAQITTLGDGFSEAADGSNMLTEGIDQLEQGSGDISINLQKLASSSLTFKDGVEQMKIAVGEVLTGANALNDGALQLNDGIHEYTAGVDALKTGVDKFSVGATQLSNSSSALISGSTALSEGVTKITPGIEGLHNGLAASLEGSTTLSDGLKQLQVNAAKLTDEANGVPKLVTGQNNLNEGIKQLSAGSNELEQGLQQMNRGLPTEEQLAQLTNGLTNIQNAINQLAKSIPAGSDISAMIADLGSNSTNMQSAISALSATIPTNNQSTINVIQDTNAFKNGLSSTEQTELIQSVGQELTKQATAQQQIIMSLSTDLNNLSTQLMDNLIPLARGLGTLPDQVHQLNQTVNIVHPKAIDIINGYTAIKQGLELQLIPGATGLNTGLTNIYQGSIQLMTGTTTLNLQILPLVKGITQLNVGSLSLTEGLTLINAGSSQLSDATKQFQTGSASFVEGVSKYSAGITELNNGAVHITTGAEQLSANSNSLKAGAETLVAGTGALANNLPALNEAAGQLSNGAIHISEGSKSLAEGSVKIEEGLGTLKSGSTELSAKLSDGAAKIGDNQLTTANYEMIASPINLTQEQISIVPNYGHSLAPYVLALGLFVGCLAFNLIFPIDTPSIRPTSGFAWWGSKFSIGLAQAIFQALVLDVIMILGMGLQVDHIGQFILLSIMISITFMSLVMLLTIALGNPGRFLAMALLVLQLGASGGTFPMELTNGFFNVIHPYLPMTYAVEGFRQTVYSSQGSNVFTICILTLASFAILFNLTLILALVVHKQKEHFTSSNNQTSTM</sequence>
<protein>
    <recommendedName>
        <fullName evidence="6">ABC-2 type transporter transmembrane domain-containing protein</fullName>
    </recommendedName>
</protein>
<organism evidence="7 8">
    <name type="scientific">Paenibacillus odorifer</name>
    <dbReference type="NCBI Taxonomy" id="189426"/>
    <lineage>
        <taxon>Bacteria</taxon>
        <taxon>Bacillati</taxon>
        <taxon>Bacillota</taxon>
        <taxon>Bacilli</taxon>
        <taxon>Bacillales</taxon>
        <taxon>Paenibacillaceae</taxon>
        <taxon>Paenibacillus</taxon>
    </lineage>
</organism>
<dbReference type="GO" id="GO:0016020">
    <property type="term" value="C:membrane"/>
    <property type="evidence" value="ECO:0007669"/>
    <property type="project" value="UniProtKB-SubCell"/>
</dbReference>
<dbReference type="Gene3D" id="1.10.287.950">
    <property type="entry name" value="Methyl-accepting chemotaxis protein"/>
    <property type="match status" value="1"/>
</dbReference>
<feature type="transmembrane region" description="Helical" evidence="5">
    <location>
        <begin position="801"/>
        <end position="821"/>
    </location>
</feature>
<feature type="transmembrane region" description="Helical" evidence="5">
    <location>
        <begin position="861"/>
        <end position="880"/>
    </location>
</feature>
<dbReference type="EMBL" id="MPTO01000003">
    <property type="protein sequence ID" value="OME23481.1"/>
    <property type="molecule type" value="Genomic_DNA"/>
</dbReference>
<dbReference type="InterPro" id="IPR017500">
    <property type="entry name" value="Phage_infect_YhgE_N"/>
</dbReference>
<dbReference type="Gene3D" id="3.40.1710.10">
    <property type="entry name" value="abc type-2 transporter like domain"/>
    <property type="match status" value="1"/>
</dbReference>
<evidence type="ECO:0000256" key="1">
    <source>
        <dbReference type="ARBA" id="ARBA00004141"/>
    </source>
</evidence>
<dbReference type="PANTHER" id="PTHR43077:SF5">
    <property type="entry name" value="PHAGE INFECTION PROTEIN"/>
    <property type="match status" value="1"/>
</dbReference>
<dbReference type="NCBIfam" id="TIGR03061">
    <property type="entry name" value="pip_yhgE_Nterm"/>
    <property type="match status" value="1"/>
</dbReference>
<comment type="caution">
    <text evidence="7">The sequence shown here is derived from an EMBL/GenBank/DDBJ whole genome shotgun (WGS) entry which is preliminary data.</text>
</comment>
<feature type="domain" description="ABC-2 type transporter transmembrane" evidence="6">
    <location>
        <begin position="21"/>
        <end position="170"/>
    </location>
</feature>
<dbReference type="InterPro" id="IPR051328">
    <property type="entry name" value="T7SS_ABC-Transporter"/>
</dbReference>
<dbReference type="GO" id="GO:0140359">
    <property type="term" value="F:ABC-type transporter activity"/>
    <property type="evidence" value="ECO:0007669"/>
    <property type="project" value="InterPro"/>
</dbReference>
<evidence type="ECO:0000256" key="3">
    <source>
        <dbReference type="ARBA" id="ARBA00022989"/>
    </source>
</evidence>
<proteinExistence type="predicted"/>
<feature type="transmembrane region" description="Helical" evidence="5">
    <location>
        <begin position="833"/>
        <end position="854"/>
    </location>
</feature>
<name>A0AB36JJK6_9BACL</name>
<evidence type="ECO:0000313" key="8">
    <source>
        <dbReference type="Proteomes" id="UP000187323"/>
    </source>
</evidence>
<feature type="domain" description="ABC-2 type transporter transmembrane" evidence="6">
    <location>
        <begin position="726"/>
        <end position="934"/>
    </location>
</feature>
<evidence type="ECO:0000256" key="2">
    <source>
        <dbReference type="ARBA" id="ARBA00022692"/>
    </source>
</evidence>
<comment type="subcellular location">
    <subcellularLocation>
        <location evidence="1">Membrane</location>
        <topology evidence="1">Multi-pass membrane protein</topology>
    </subcellularLocation>
</comment>
<keyword evidence="2 5" id="KW-0812">Transmembrane</keyword>
<feature type="transmembrane region" description="Helical" evidence="5">
    <location>
        <begin position="16"/>
        <end position="40"/>
    </location>
</feature>